<dbReference type="OrthoDB" id="837145at2"/>
<dbReference type="GO" id="GO:0016853">
    <property type="term" value="F:isomerase activity"/>
    <property type="evidence" value="ECO:0007669"/>
    <property type="project" value="UniProtKB-KW"/>
</dbReference>
<feature type="chain" id="PRO_5013336380" evidence="1">
    <location>
        <begin position="28"/>
        <end position="292"/>
    </location>
</feature>
<protein>
    <submittedName>
        <fullName evidence="3">Sugar phosphate isomerase/epimerase</fullName>
    </submittedName>
</protein>
<feature type="domain" description="Xylose isomerase-like TIM barrel" evidence="2">
    <location>
        <begin position="114"/>
        <end position="287"/>
    </location>
</feature>
<keyword evidence="1" id="KW-0732">Signal</keyword>
<name>A0A1M5BEQ3_9FLAO</name>
<sequence>MNYSLVYQNLLYSLLPFLILLAQCSNAQNFDQNQLKDYYPWCIVAYDSLERSPRERIQMIKEIGFNKYAYDWRDKHLEDTKFELQIAMDNDIEIVSIWLWLNANRDSIGLLGHANKKLFKIIEELDLRTTFWVSLSENFFKDLDEEQSLSEAVAILDFVAIKAAELNCKVALYNHSGWFGNPFNQLEVIKALPQHDLGIVFNFHHAHNSIDNIDSIAFAIKPYLRAVNLNGMKKDGIKILPIGKGDYEKEMIQAFINTGFIGPWGVMGHVENADVKKVLLENIDGLRSLQNQ</sequence>
<reference evidence="4" key="1">
    <citation type="submission" date="2016-11" db="EMBL/GenBank/DDBJ databases">
        <authorList>
            <person name="Varghese N."/>
            <person name="Submissions S."/>
        </authorList>
    </citation>
    <scope>NUCLEOTIDE SEQUENCE [LARGE SCALE GENOMIC DNA]</scope>
    <source>
        <strain evidence="4">DSM 17539</strain>
    </source>
</reference>
<keyword evidence="4" id="KW-1185">Reference proteome</keyword>
<organism evidence="3 4">
    <name type="scientific">Arenibacter palladensis</name>
    <dbReference type="NCBI Taxonomy" id="237373"/>
    <lineage>
        <taxon>Bacteria</taxon>
        <taxon>Pseudomonadati</taxon>
        <taxon>Bacteroidota</taxon>
        <taxon>Flavobacteriia</taxon>
        <taxon>Flavobacteriales</taxon>
        <taxon>Flavobacteriaceae</taxon>
        <taxon>Arenibacter</taxon>
    </lineage>
</organism>
<feature type="signal peptide" evidence="1">
    <location>
        <begin position="1"/>
        <end position="27"/>
    </location>
</feature>
<evidence type="ECO:0000313" key="4">
    <source>
        <dbReference type="Proteomes" id="UP000184406"/>
    </source>
</evidence>
<dbReference type="InterPro" id="IPR013022">
    <property type="entry name" value="Xyl_isomerase-like_TIM-brl"/>
</dbReference>
<evidence type="ECO:0000259" key="2">
    <source>
        <dbReference type="Pfam" id="PF01261"/>
    </source>
</evidence>
<dbReference type="RefSeq" id="WP_143153187.1">
    <property type="nucleotide sequence ID" value="NZ_FQUX01000004.1"/>
</dbReference>
<dbReference type="AlphaFoldDB" id="A0A1M5BEQ3"/>
<dbReference type="InterPro" id="IPR036237">
    <property type="entry name" value="Xyl_isomerase-like_sf"/>
</dbReference>
<accession>A0A1M5BEQ3</accession>
<dbReference type="EMBL" id="FQUX01000004">
    <property type="protein sequence ID" value="SHF41043.1"/>
    <property type="molecule type" value="Genomic_DNA"/>
</dbReference>
<evidence type="ECO:0000313" key="3">
    <source>
        <dbReference type="EMBL" id="SHF41043.1"/>
    </source>
</evidence>
<evidence type="ECO:0000256" key="1">
    <source>
        <dbReference type="SAM" id="SignalP"/>
    </source>
</evidence>
<keyword evidence="3" id="KW-0413">Isomerase</keyword>
<gene>
    <name evidence="3" type="ORF">SAMN03080594_10429</name>
</gene>
<dbReference type="Pfam" id="PF01261">
    <property type="entry name" value="AP_endonuc_2"/>
    <property type="match status" value="1"/>
</dbReference>
<dbReference type="Gene3D" id="3.20.20.150">
    <property type="entry name" value="Divalent-metal-dependent TIM barrel enzymes"/>
    <property type="match status" value="1"/>
</dbReference>
<proteinExistence type="predicted"/>
<dbReference type="Proteomes" id="UP000184406">
    <property type="component" value="Unassembled WGS sequence"/>
</dbReference>
<dbReference type="SUPFAM" id="SSF51658">
    <property type="entry name" value="Xylose isomerase-like"/>
    <property type="match status" value="1"/>
</dbReference>